<dbReference type="EMBL" id="OV651813">
    <property type="protein sequence ID" value="CAH1098530.1"/>
    <property type="molecule type" value="Genomic_DNA"/>
</dbReference>
<dbReference type="OrthoDB" id="6775828at2759"/>
<keyword evidence="3" id="KW-1185">Reference proteome</keyword>
<dbReference type="Proteomes" id="UP001153636">
    <property type="component" value="Chromosome 1"/>
</dbReference>
<feature type="region of interest" description="Disordered" evidence="1">
    <location>
        <begin position="1"/>
        <end position="112"/>
    </location>
</feature>
<evidence type="ECO:0000256" key="1">
    <source>
        <dbReference type="SAM" id="MobiDB-lite"/>
    </source>
</evidence>
<feature type="compositionally biased region" description="Basic and acidic residues" evidence="1">
    <location>
        <begin position="81"/>
        <end position="95"/>
    </location>
</feature>
<gene>
    <name evidence="2" type="ORF">PSYICH_LOCUS565</name>
</gene>
<organism evidence="2 3">
    <name type="scientific">Psylliodes chrysocephalus</name>
    <dbReference type="NCBI Taxonomy" id="3402493"/>
    <lineage>
        <taxon>Eukaryota</taxon>
        <taxon>Metazoa</taxon>
        <taxon>Ecdysozoa</taxon>
        <taxon>Arthropoda</taxon>
        <taxon>Hexapoda</taxon>
        <taxon>Insecta</taxon>
        <taxon>Pterygota</taxon>
        <taxon>Neoptera</taxon>
        <taxon>Endopterygota</taxon>
        <taxon>Coleoptera</taxon>
        <taxon>Polyphaga</taxon>
        <taxon>Cucujiformia</taxon>
        <taxon>Chrysomeloidea</taxon>
        <taxon>Chrysomelidae</taxon>
        <taxon>Galerucinae</taxon>
        <taxon>Alticini</taxon>
        <taxon>Psylliodes</taxon>
    </lineage>
</organism>
<accession>A0A9P0CEN9</accession>
<sequence>MEERKKEEEKRKNKEDAKRIAQFVKPTPPVTSSSSLTPETDDSKMDTDVIATPDTNDDGFTLVGKKRKNNSSRNVSDSDSDEPHKSKRTDTKTVPEEQTEQNTDASKPKPPPIILARAGRWFQLRLGLRDREIGYLSTVYRNGKLKIWPETEEDYRKMQKYFLEMDERFHCFTLKEDKSFKAVIRGIPEDTDLKIIKDELVVQGLNPIKVKKDLGNFEAAIHGIREQMDSIIDNIQGEINTSQGETGDRIRKKTRIEENSRKREALEICDADLLQIKTRQKYA</sequence>
<evidence type="ECO:0000313" key="3">
    <source>
        <dbReference type="Proteomes" id="UP001153636"/>
    </source>
</evidence>
<proteinExistence type="predicted"/>
<feature type="compositionally biased region" description="Basic and acidic residues" evidence="1">
    <location>
        <begin position="1"/>
        <end position="19"/>
    </location>
</feature>
<evidence type="ECO:0000313" key="2">
    <source>
        <dbReference type="EMBL" id="CAH1098530.1"/>
    </source>
</evidence>
<dbReference type="AlphaFoldDB" id="A0A9P0CEN9"/>
<protein>
    <submittedName>
        <fullName evidence="2">Uncharacterized protein</fullName>
    </submittedName>
</protein>
<name>A0A9P0CEN9_9CUCU</name>
<reference evidence="2" key="1">
    <citation type="submission" date="2022-01" db="EMBL/GenBank/DDBJ databases">
        <authorList>
            <person name="King R."/>
        </authorList>
    </citation>
    <scope>NUCLEOTIDE SEQUENCE</scope>
</reference>